<dbReference type="PANTHER" id="PTHR34296:SF2">
    <property type="entry name" value="ABC TRANSPORTER GUANOSINE-BINDING PROTEIN NUPN"/>
    <property type="match status" value="1"/>
</dbReference>
<dbReference type="EMBL" id="BAAAGX010000028">
    <property type="protein sequence ID" value="GAA0269365.1"/>
    <property type="molecule type" value="Genomic_DNA"/>
</dbReference>
<evidence type="ECO:0000256" key="7">
    <source>
        <dbReference type="SAM" id="SignalP"/>
    </source>
</evidence>
<evidence type="ECO:0000313" key="10">
    <source>
        <dbReference type="Proteomes" id="UP001500967"/>
    </source>
</evidence>
<keyword evidence="5" id="KW-0472">Membrane</keyword>
<evidence type="ECO:0000259" key="8">
    <source>
        <dbReference type="Pfam" id="PF02608"/>
    </source>
</evidence>
<evidence type="ECO:0000256" key="1">
    <source>
        <dbReference type="ARBA" id="ARBA00004193"/>
    </source>
</evidence>
<protein>
    <submittedName>
        <fullName evidence="9">BMP family ABC transporter substrate-binding protein</fullName>
    </submittedName>
</protein>
<feature type="chain" id="PRO_5046215814" evidence="7">
    <location>
        <begin position="23"/>
        <end position="347"/>
    </location>
</feature>
<feature type="signal peptide" evidence="7">
    <location>
        <begin position="1"/>
        <end position="22"/>
    </location>
</feature>
<feature type="domain" description="ABC transporter substrate-binding protein PnrA-like" evidence="8">
    <location>
        <begin position="40"/>
        <end position="306"/>
    </location>
</feature>
<keyword evidence="3" id="KW-1003">Cell membrane</keyword>
<comment type="subcellular location">
    <subcellularLocation>
        <location evidence="1">Cell membrane</location>
        <topology evidence="1">Lipid-anchor</topology>
    </subcellularLocation>
</comment>
<evidence type="ECO:0000256" key="6">
    <source>
        <dbReference type="ARBA" id="ARBA00023288"/>
    </source>
</evidence>
<evidence type="ECO:0000256" key="5">
    <source>
        <dbReference type="ARBA" id="ARBA00023136"/>
    </source>
</evidence>
<dbReference type="CDD" id="cd06354">
    <property type="entry name" value="PBP1_PrnA-like"/>
    <property type="match status" value="1"/>
</dbReference>
<comment type="caution">
    <text evidence="9">The sequence shown here is derived from an EMBL/GenBank/DDBJ whole genome shotgun (WGS) entry which is preliminary data.</text>
</comment>
<dbReference type="SUPFAM" id="SSF53822">
    <property type="entry name" value="Periplasmic binding protein-like I"/>
    <property type="match status" value="1"/>
</dbReference>
<keyword evidence="4 7" id="KW-0732">Signal</keyword>
<proteinExistence type="inferred from homology"/>
<dbReference type="InterPro" id="IPR028082">
    <property type="entry name" value="Peripla_BP_I"/>
</dbReference>
<keyword evidence="6" id="KW-0449">Lipoprotein</keyword>
<keyword evidence="10" id="KW-1185">Reference proteome</keyword>
<dbReference type="Proteomes" id="UP001500967">
    <property type="component" value="Unassembled WGS sequence"/>
</dbReference>
<dbReference type="InterPro" id="IPR003760">
    <property type="entry name" value="PnrA-like"/>
</dbReference>
<gene>
    <name evidence="9" type="ORF">GCM10009539_65660</name>
</gene>
<evidence type="ECO:0000256" key="4">
    <source>
        <dbReference type="ARBA" id="ARBA00022729"/>
    </source>
</evidence>
<dbReference type="PANTHER" id="PTHR34296">
    <property type="entry name" value="TRANSCRIPTIONAL ACTIVATOR PROTEIN MED"/>
    <property type="match status" value="1"/>
</dbReference>
<dbReference type="PROSITE" id="PS51257">
    <property type="entry name" value="PROKAR_LIPOPROTEIN"/>
    <property type="match status" value="1"/>
</dbReference>
<comment type="similarity">
    <text evidence="2">Belongs to the BMP lipoprotein family.</text>
</comment>
<sequence length="347" mass="35886">MRLRRHAKLLALTLGAAVVAVAATGCSAESSSSSASGDKKSIVVITPNPVGVDAFLKLSVDGSKAAAKTANADVKVYESTDPTSISQNLQAAIDAKPNLIVAIGFNFDDLMKTAPVDNPDQQFLQVDSCPENPAKNLTCARFKEYEAVYLAGVEAGLLTKKNALGAVAALDSPFIHRWTDPFGEGAKSVNPKSTFTPLFVGGNNPFSDPARANAQAETLAQKGVDYVMAASSGGNTGVFQAAKAGGFYAFGVDVNECGKEPGVVVDNAIKRVDVAIQNAVKAIFDGKPGGVTEYGLKEDGVGLTGLEADVASSGCVIAQHTDVLAKVKEVRDRIVSGELVIKDPAAA</sequence>
<organism evidence="9 10">
    <name type="scientific">Cryptosporangium japonicum</name>
    <dbReference type="NCBI Taxonomy" id="80872"/>
    <lineage>
        <taxon>Bacteria</taxon>
        <taxon>Bacillati</taxon>
        <taxon>Actinomycetota</taxon>
        <taxon>Actinomycetes</taxon>
        <taxon>Cryptosporangiales</taxon>
        <taxon>Cryptosporangiaceae</taxon>
        <taxon>Cryptosporangium</taxon>
    </lineage>
</organism>
<evidence type="ECO:0000256" key="2">
    <source>
        <dbReference type="ARBA" id="ARBA00008610"/>
    </source>
</evidence>
<dbReference type="Gene3D" id="3.40.50.2300">
    <property type="match status" value="2"/>
</dbReference>
<evidence type="ECO:0000256" key="3">
    <source>
        <dbReference type="ARBA" id="ARBA00022475"/>
    </source>
</evidence>
<reference evidence="9 10" key="1">
    <citation type="journal article" date="2019" name="Int. J. Syst. Evol. Microbiol.">
        <title>The Global Catalogue of Microorganisms (GCM) 10K type strain sequencing project: providing services to taxonomists for standard genome sequencing and annotation.</title>
        <authorList>
            <consortium name="The Broad Institute Genomics Platform"/>
            <consortium name="The Broad Institute Genome Sequencing Center for Infectious Disease"/>
            <person name="Wu L."/>
            <person name="Ma J."/>
        </authorList>
    </citation>
    <scope>NUCLEOTIDE SEQUENCE [LARGE SCALE GENOMIC DNA]</scope>
    <source>
        <strain evidence="9 10">JCM 10425</strain>
    </source>
</reference>
<accession>A0ABN0V0L8</accession>
<dbReference type="Pfam" id="PF02608">
    <property type="entry name" value="Bmp"/>
    <property type="match status" value="1"/>
</dbReference>
<name>A0ABN0V0L8_9ACTN</name>
<evidence type="ECO:0000313" key="9">
    <source>
        <dbReference type="EMBL" id="GAA0269365.1"/>
    </source>
</evidence>
<dbReference type="InterPro" id="IPR050957">
    <property type="entry name" value="BMP_lipoprotein"/>
</dbReference>